<dbReference type="Proteomes" id="UP001396334">
    <property type="component" value="Unassembled WGS sequence"/>
</dbReference>
<feature type="compositionally biased region" description="Basic and acidic residues" evidence="1">
    <location>
        <begin position="54"/>
        <end position="71"/>
    </location>
</feature>
<dbReference type="EMBL" id="JBBPBN010000011">
    <property type="protein sequence ID" value="KAK9028481.1"/>
    <property type="molecule type" value="Genomic_DNA"/>
</dbReference>
<sequence>MVTEAINTTENEQPLTTKNIINTYIIAAQKRRSLPEAERSPEHHRRIGTSSETEQSKTEAGAKRQWSEIDGGRSWNSGGQRSRMMVGEQRTVAVGDPERIWYDGLCGGQEVVLDVHRV</sequence>
<reference evidence="2 3" key="1">
    <citation type="journal article" date="2024" name="G3 (Bethesda)">
        <title>Genome assembly of Hibiscus sabdariffa L. provides insights into metabolisms of medicinal natural products.</title>
        <authorList>
            <person name="Kim T."/>
        </authorList>
    </citation>
    <scope>NUCLEOTIDE SEQUENCE [LARGE SCALE GENOMIC DNA]</scope>
    <source>
        <strain evidence="2">TK-2024</strain>
        <tissue evidence="2">Old leaves</tissue>
    </source>
</reference>
<organism evidence="2 3">
    <name type="scientific">Hibiscus sabdariffa</name>
    <name type="common">roselle</name>
    <dbReference type="NCBI Taxonomy" id="183260"/>
    <lineage>
        <taxon>Eukaryota</taxon>
        <taxon>Viridiplantae</taxon>
        <taxon>Streptophyta</taxon>
        <taxon>Embryophyta</taxon>
        <taxon>Tracheophyta</taxon>
        <taxon>Spermatophyta</taxon>
        <taxon>Magnoliopsida</taxon>
        <taxon>eudicotyledons</taxon>
        <taxon>Gunneridae</taxon>
        <taxon>Pentapetalae</taxon>
        <taxon>rosids</taxon>
        <taxon>malvids</taxon>
        <taxon>Malvales</taxon>
        <taxon>Malvaceae</taxon>
        <taxon>Malvoideae</taxon>
        <taxon>Hibiscus</taxon>
    </lineage>
</organism>
<evidence type="ECO:0000256" key="1">
    <source>
        <dbReference type="SAM" id="MobiDB-lite"/>
    </source>
</evidence>
<proteinExistence type="predicted"/>
<gene>
    <name evidence="2" type="ORF">V6N11_025641</name>
</gene>
<comment type="caution">
    <text evidence="2">The sequence shown here is derived from an EMBL/GenBank/DDBJ whole genome shotgun (WGS) entry which is preliminary data.</text>
</comment>
<evidence type="ECO:0000313" key="3">
    <source>
        <dbReference type="Proteomes" id="UP001396334"/>
    </source>
</evidence>
<evidence type="ECO:0000313" key="2">
    <source>
        <dbReference type="EMBL" id="KAK9028481.1"/>
    </source>
</evidence>
<accession>A0ABR2ST66</accession>
<keyword evidence="3" id="KW-1185">Reference proteome</keyword>
<feature type="region of interest" description="Disordered" evidence="1">
    <location>
        <begin position="31"/>
        <end position="86"/>
    </location>
</feature>
<name>A0ABR2ST66_9ROSI</name>
<protein>
    <submittedName>
        <fullName evidence="2">Uncharacterized protein</fullName>
    </submittedName>
</protein>